<dbReference type="KEGG" id="vg:77927810"/>
<dbReference type="GeneID" id="77927810"/>
<evidence type="ECO:0000313" key="1">
    <source>
        <dbReference type="EMBL" id="QWT30105.1"/>
    </source>
</evidence>
<dbReference type="Proteomes" id="UP000683399">
    <property type="component" value="Segment"/>
</dbReference>
<reference evidence="1 2" key="1">
    <citation type="submission" date="2021-03" db="EMBL/GenBank/DDBJ databases">
        <authorList>
            <person name="Alqahtani R."/>
            <person name="Behailu E."/>
            <person name="Cappabianca D.W."/>
            <person name="Csanadi-Schwartz K.M."/>
            <person name="Dalal A.S."/>
            <person name="Fahim M.S."/>
            <person name="Franklin J.M."/>
            <person name="Gluckman M.H."/>
            <person name="Levine C.J."/>
            <person name="Martin N."/>
            <person name="Milza N."/>
            <person name="Najmabadi R."/>
            <person name="Newman A.M."/>
            <person name="Pajunar M."/>
            <person name="Qalawee I."/>
            <person name="Rizvi A."/>
            <person name="Samuel A."/>
            <person name="Smith A."/>
            <person name="Swann F.E."/>
            <person name="Sweeney P."/>
            <person name="Torres N.R."/>
            <person name="Ventrone L."/>
            <person name="Ventura L."/>
            <person name="Wroe M."/>
            <person name="Acquaye N.A."/>
            <person name="Agnes T.J."/>
            <person name="Ahmed A."/>
            <person name="Ahmed S."/>
            <person name="Amodu B.A."/>
            <person name="Arefeayne N.F."/>
            <person name="Asamoah-Frimpong E.A."/>
            <person name="Attaran A."/>
            <person name="Barragan J.M."/>
            <person name="Baumgarten L.N."/>
            <person name="Berhane B."/>
            <person name="Beyene A."/>
            <person name="Bhattarai B."/>
            <person name="Biondokin D.V."/>
            <person name="Boone B.K."/>
            <person name="Burney S.Z."/>
            <person name="Cayanan J.T."/>
            <person name="Cesta G."/>
            <person name="Chang J."/>
            <person name="Chavez J."/>
            <person name="Chorbajian C."/>
            <person name="Christian S."/>
            <person name="Corns J.R."/>
            <person name="Corns N.R."/>
            <person name="Cowan J.T."/>
            <person name="Coyne C."/>
            <person name="Dadzie B."/>
            <person name="Datu D.V."/>
            <person name="Deng B.C."/>
            <person name="Der L."/>
            <person name="Dickerson K."/>
            <person name="Dozier E."/>
            <person name="Egbunine A.O."/>
            <person name="Farooq M."/>
            <person name="Fonge A.E."/>
            <person name="Ghomsi-Nono M.P."/>
            <person name="Giampietro H."/>
            <person name="Gunnison R.P."/>
            <person name="Han S.H."/>
            <person name="Hennigan A.J."/>
            <person name="Hong A.N."/>
            <person name="Ijomor E.C."/>
            <person name="Jalali A."/>
            <person name="Jamil T.Z."/>
            <person name="Jenkins C.R."/>
            <person name="Joseph M.A."/>
            <person name="Jowanowitch O.J."/>
            <person name="Kang D."/>
            <person name="Khan A."/>
            <person name="Khan Z.K."/>
            <person name="Kiewe T."/>
            <person name="Kjerulf A.B."/>
            <person name="Kolosey V."/>
            <person name="Kurup M."/>
            <person name="Lee V.H."/>
            <person name="Llontop-Maldonado V."/>
            <person name="Long P."/>
            <person name="Lu N."/>
            <person name="Majekodunmi A."/>
            <person name="Malik H.W."/>
            <person name="Marcellino S.C."/>
            <person name="Martinez L.A."/>
            <person name="Meher F.N."/>
            <person name="Michelin M.A."/>
            <person name="Mitchell K.G."/>
            <person name="Mullens W.J."/>
            <person name="Nwakama C."/>
            <person name="Nwosu F.T."/>
            <person name="Oboh E.C."/>
            <person name="Odujinrin O."/>
            <person name="Ogunsan O."/>
            <person name="O'Neill K."/>
            <person name="Oxlaj J.A."/>
            <person name="Patel A.K."/>
            <person name="Patel B.R."/>
            <person name="Pham Q."/>
            <person name="Porter J."/>
            <person name="Portes J."/>
            <person name="Prokopenko A."/>
            <person name="Quraishi M."/>
            <person name="Qureshi M."/>
            <person name="Rivera A."/>
            <person name="Rubalsky V."/>
            <person name="Saikali Y."/>
            <person name="Saqaf K."/>
            <person name="Saroya S.R."/>
            <person name="Seas A."/>
            <person name="Shadrick R.E."/>
            <person name="Sharda N."/>
            <person name="Sigindere M.T."/>
            <person name="Simbi V.G."/>
            <person name="Thuzar C."/>
            <person name="Tran K."/>
            <person name="Tran V.D."/>
            <person name="Trang W."/>
            <person name="Vaishnav N."/>
            <person name="Vuong K."/>
            <person name="Walker C."/>
            <person name="Wallace S.A."/>
            <person name="Warfield J.C."/>
            <person name="Wikina T."/>
            <person name="Wobbeking F.T."/>
            <person name="Worrent L.D."/>
            <person name="Yan T."/>
            <person name="Zehra A."/>
            <person name="Avazpour P."/>
            <person name="Kim F.M."/>
            <person name="Mason K."/>
            <person name="Nguyen D.A."/>
            <person name="Pettit S.M."/>
            <person name="Zhou O.J."/>
            <person name="Brissett D.L."/>
            <person name="Gualtieri C."/>
            <person name="Hufford T.M."/>
            <person name="Ko J.M."/>
            <person name="Novak J.K."/>
            <person name="Smith Z.M."/>
            <person name="Mayer-Bacon C."/>
            <person name="Erill I."/>
            <person name="Caruso S.M."/>
            <person name="Garlena R.A."/>
            <person name="Russell D.A."/>
            <person name="Pope W.H."/>
            <person name="Jacobs-Sera D."/>
            <person name="Hatfull G.F."/>
        </authorList>
    </citation>
    <scope>NUCLEOTIDE SEQUENCE [LARGE SCALE GENOMIC DNA]</scope>
</reference>
<accession>A0A8F2IWF8</accession>
<keyword evidence="2" id="KW-1185">Reference proteome</keyword>
<proteinExistence type="predicted"/>
<gene>
    <name evidence="1" type="primary">243</name>
    <name evidence="1" type="ORF">SEA_TUNATARTARE_243</name>
</gene>
<protein>
    <submittedName>
        <fullName evidence="1">Uncharacterized protein</fullName>
    </submittedName>
</protein>
<organism evidence="1 2">
    <name type="scientific">Streptomyces phage TunaTartare</name>
    <dbReference type="NCBI Taxonomy" id="2848887"/>
    <lineage>
        <taxon>Viruses</taxon>
        <taxon>Duplodnaviria</taxon>
        <taxon>Heunggongvirae</taxon>
        <taxon>Uroviricota</taxon>
        <taxon>Caudoviricetes</taxon>
        <taxon>Stanwilliamsviridae</taxon>
        <taxon>Loccivirinae</taxon>
        <taxon>Faustvirus</taxon>
        <taxon>Faustvirus tunatartare</taxon>
    </lineage>
</organism>
<sequence length="99" mass="11450">MQKLQILDVPAENGIDFRVLVVTKEEGESTVEFYDRRYPHTVHGQFTGARYYLSTMLEHGSGAGLNLHGGVDDWTLDSVTFRQVREWLYFLVDRESVRV</sequence>
<name>A0A8F2IWF8_9CAUD</name>
<dbReference type="RefSeq" id="YP_010652062.1">
    <property type="nucleotide sequence ID" value="NC_070784.1"/>
</dbReference>
<evidence type="ECO:0000313" key="2">
    <source>
        <dbReference type="Proteomes" id="UP000683399"/>
    </source>
</evidence>
<dbReference type="EMBL" id="MW822145">
    <property type="protein sequence ID" value="QWT30105.1"/>
    <property type="molecule type" value="Genomic_DNA"/>
</dbReference>